<dbReference type="EMBL" id="CAUYUJ010017067">
    <property type="protein sequence ID" value="CAK0871420.1"/>
    <property type="molecule type" value="Genomic_DNA"/>
</dbReference>
<name>A0ABN9VF48_9DINO</name>
<sequence length="129" mass="14155">RATPSRTGWAPPWAAAVAPRAAAPLARRTPEATALTSARKMMGKEWKRAQDEDRRRIFRSVPRWCRGAPRRRVARMGPRRAAGVLLVEFADHFAASSARRGVAQLPPLPLRALGSPRPLGASALSEEEE</sequence>
<evidence type="ECO:0000313" key="2">
    <source>
        <dbReference type="EMBL" id="CAK0871420.1"/>
    </source>
</evidence>
<dbReference type="Proteomes" id="UP001189429">
    <property type="component" value="Unassembled WGS sequence"/>
</dbReference>
<keyword evidence="3" id="KW-1185">Reference proteome</keyword>
<protein>
    <submittedName>
        <fullName evidence="2">Uncharacterized protein</fullName>
    </submittedName>
</protein>
<comment type="caution">
    <text evidence="2">The sequence shown here is derived from an EMBL/GenBank/DDBJ whole genome shotgun (WGS) entry which is preliminary data.</text>
</comment>
<feature type="region of interest" description="Disordered" evidence="1">
    <location>
        <begin position="21"/>
        <end position="48"/>
    </location>
</feature>
<proteinExistence type="predicted"/>
<gene>
    <name evidence="2" type="ORF">PCOR1329_LOCUS57263</name>
</gene>
<reference evidence="2" key="1">
    <citation type="submission" date="2023-10" db="EMBL/GenBank/DDBJ databases">
        <authorList>
            <person name="Chen Y."/>
            <person name="Shah S."/>
            <person name="Dougan E. K."/>
            <person name="Thang M."/>
            <person name="Chan C."/>
        </authorList>
    </citation>
    <scope>NUCLEOTIDE SEQUENCE [LARGE SCALE GENOMIC DNA]</scope>
</reference>
<organism evidence="2 3">
    <name type="scientific">Prorocentrum cordatum</name>
    <dbReference type="NCBI Taxonomy" id="2364126"/>
    <lineage>
        <taxon>Eukaryota</taxon>
        <taxon>Sar</taxon>
        <taxon>Alveolata</taxon>
        <taxon>Dinophyceae</taxon>
        <taxon>Prorocentrales</taxon>
        <taxon>Prorocentraceae</taxon>
        <taxon>Prorocentrum</taxon>
    </lineage>
</organism>
<feature type="compositionally biased region" description="Low complexity" evidence="1">
    <location>
        <begin position="21"/>
        <end position="34"/>
    </location>
</feature>
<evidence type="ECO:0000313" key="3">
    <source>
        <dbReference type="Proteomes" id="UP001189429"/>
    </source>
</evidence>
<accession>A0ABN9VF48</accession>
<feature type="non-terminal residue" evidence="2">
    <location>
        <position position="1"/>
    </location>
</feature>
<feature type="region of interest" description="Disordered" evidence="1">
    <location>
        <begin position="108"/>
        <end position="129"/>
    </location>
</feature>
<evidence type="ECO:0000256" key="1">
    <source>
        <dbReference type="SAM" id="MobiDB-lite"/>
    </source>
</evidence>
<feature type="non-terminal residue" evidence="2">
    <location>
        <position position="129"/>
    </location>
</feature>